<dbReference type="InterPro" id="IPR042099">
    <property type="entry name" value="ANL_N_sf"/>
</dbReference>
<keyword evidence="4" id="KW-1185">Reference proteome</keyword>
<evidence type="ECO:0000259" key="2">
    <source>
        <dbReference type="Pfam" id="PF13193"/>
    </source>
</evidence>
<dbReference type="InterPro" id="IPR025110">
    <property type="entry name" value="AMP-bd_C"/>
</dbReference>
<gene>
    <name evidence="3" type="ORF">SAMN04487977_102125</name>
</gene>
<protein>
    <submittedName>
        <fullName evidence="3">Long-chain acyl-CoA synthetase</fullName>
    </submittedName>
</protein>
<dbReference type="PROSITE" id="PS00455">
    <property type="entry name" value="AMP_BINDING"/>
    <property type="match status" value="1"/>
</dbReference>
<dbReference type="RefSeq" id="WP_074641134.1">
    <property type="nucleotide sequence ID" value="NZ_FOFU01000002.1"/>
</dbReference>
<evidence type="ECO:0000259" key="1">
    <source>
        <dbReference type="Pfam" id="PF00501"/>
    </source>
</evidence>
<dbReference type="AlphaFoldDB" id="A0A1H9CCA9"/>
<dbReference type="Gene3D" id="3.40.50.12780">
    <property type="entry name" value="N-terminal domain of ligase-like"/>
    <property type="match status" value="1"/>
</dbReference>
<sequence>MLKKLQTGYASIDKPWLQYFSKEAIDSIIPECNLYESIWQRNKDNLDKTALDFYGNQISYRLLFENIKNTAASLSALGVKKGETVAVCMLNTPETIYLIYALNLLGASANMLCPMSPPEELLHNIKLCNSRFLFTLDIFQNTILSFLKKSDIQKVIVANLTTSMSLASRLGAALFKKVRTVPLVKDARFFSWKVFLKKQLDYQISNDADSTAVILYTGGTTGGSKAVELTNYNVNAVAWQNLYGVQTIKREHVWVGGLPLFIAYGLACSIQTPLVIGMTILLRLPMTDTLEKLIKMKPNYICSIPNSWKELAQSNKKIDLSFFLVPISGGDIIPITIENKINEFLKKNHSKLPLYNGYGLSEVCAQATCGHPVNQKPGTVGVPFVKNTIAAFDLETGEELKYDEEGELCINTPSMMKGYINNEAETNKVIRRHKDGLYWVHTGDLGYVDSDGFIHINGRMKRFFVRQCDGMVKKIFCPDAENHLLQCKDIEQCVFVQQQSETEQKICAFIIPSDKTISQSTLIDRVKSFCKESLGDFYSPDCLYVIDKFPLTKIGKIDYRALEKKII</sequence>
<name>A0A1H9CCA9_9SPIR</name>
<feature type="domain" description="AMP-binding enzyme C-terminal" evidence="2">
    <location>
        <begin position="481"/>
        <end position="556"/>
    </location>
</feature>
<dbReference type="InterPro" id="IPR045851">
    <property type="entry name" value="AMP-bd_C_sf"/>
</dbReference>
<feature type="domain" description="AMP-dependent synthetase/ligase" evidence="1">
    <location>
        <begin position="41"/>
        <end position="419"/>
    </location>
</feature>
<organism evidence="3 4">
    <name type="scientific">Treponema bryantii</name>
    <dbReference type="NCBI Taxonomy" id="163"/>
    <lineage>
        <taxon>Bacteria</taxon>
        <taxon>Pseudomonadati</taxon>
        <taxon>Spirochaetota</taxon>
        <taxon>Spirochaetia</taxon>
        <taxon>Spirochaetales</taxon>
        <taxon>Treponemataceae</taxon>
        <taxon>Treponema</taxon>
    </lineage>
</organism>
<proteinExistence type="predicted"/>
<dbReference type="GO" id="GO:0016405">
    <property type="term" value="F:CoA-ligase activity"/>
    <property type="evidence" value="ECO:0007669"/>
    <property type="project" value="TreeGrafter"/>
</dbReference>
<dbReference type="Gene3D" id="3.30.300.30">
    <property type="match status" value="1"/>
</dbReference>
<evidence type="ECO:0000313" key="3">
    <source>
        <dbReference type="EMBL" id="SEP98816.1"/>
    </source>
</evidence>
<dbReference type="OrthoDB" id="311554at2"/>
<dbReference type="EMBL" id="FOFU01000002">
    <property type="protein sequence ID" value="SEP98816.1"/>
    <property type="molecule type" value="Genomic_DNA"/>
</dbReference>
<dbReference type="InterPro" id="IPR020845">
    <property type="entry name" value="AMP-binding_CS"/>
</dbReference>
<dbReference type="PANTHER" id="PTHR24096">
    <property type="entry name" value="LONG-CHAIN-FATTY-ACID--COA LIGASE"/>
    <property type="match status" value="1"/>
</dbReference>
<accession>A0A1H9CCA9</accession>
<dbReference type="Pfam" id="PF13193">
    <property type="entry name" value="AMP-binding_C"/>
    <property type="match status" value="1"/>
</dbReference>
<evidence type="ECO:0000313" key="4">
    <source>
        <dbReference type="Proteomes" id="UP000182360"/>
    </source>
</evidence>
<dbReference type="InterPro" id="IPR000873">
    <property type="entry name" value="AMP-dep_synth/lig_dom"/>
</dbReference>
<dbReference type="Pfam" id="PF00501">
    <property type="entry name" value="AMP-binding"/>
    <property type="match status" value="1"/>
</dbReference>
<dbReference type="SUPFAM" id="SSF56801">
    <property type="entry name" value="Acetyl-CoA synthetase-like"/>
    <property type="match status" value="1"/>
</dbReference>
<reference evidence="3 4" key="1">
    <citation type="submission" date="2016-10" db="EMBL/GenBank/DDBJ databases">
        <authorList>
            <person name="de Groot N.N."/>
        </authorList>
    </citation>
    <scope>NUCLEOTIDE SEQUENCE [LARGE SCALE GENOMIC DNA]</scope>
    <source>
        <strain evidence="3 4">B25</strain>
    </source>
</reference>
<dbReference type="Proteomes" id="UP000182360">
    <property type="component" value="Unassembled WGS sequence"/>
</dbReference>